<reference evidence="2" key="4">
    <citation type="submission" date="2024-02" db="EMBL/GenBank/DDBJ databases">
        <title>Comparative genomics of Cryptococcus and Kwoniella reveals pathogenesis evolution and contrasting modes of karyotype evolution via chromosome fusion or intercentromeric recombination.</title>
        <authorList>
            <person name="Coelho M.A."/>
            <person name="David-Palma M."/>
            <person name="Shea T."/>
            <person name="Bowers K."/>
            <person name="McGinley-Smith S."/>
            <person name="Mohammad A.W."/>
            <person name="Gnirke A."/>
            <person name="Yurkov A.M."/>
            <person name="Nowrousian M."/>
            <person name="Sun S."/>
            <person name="Cuomo C.A."/>
            <person name="Heitman J."/>
        </authorList>
    </citation>
    <scope>NUCLEOTIDE SEQUENCE</scope>
    <source>
        <strain evidence="2">CBS 10118</strain>
    </source>
</reference>
<sequence length="294" mass="33692">MIQYDLFGREDEIPSTLYLSPNGSTDSVSTALTQYTLDEDYGKAHLTSTDVKERVDAVVASGQEYQDKSSVRQESDKLERKPFLASYEYLTDPATLVGVPSTHALAGCQFVQQPFWRYAFTPVISPMTGEDSRDLLKFCDEVIRPRTALGDREMFQDEGWKRVPEPEFLLTCRPGDKVSSLLDSRAKWTLHLVRARMKSWVESKIDAMYSDRKPNFDYRQLLERQDFGRYAGLSWMLSEGRALIELEAVERRHEEEWGEWVLGEELPYIWTNPRGESGIIVPSIRRASTLPTSG</sequence>
<name>A0A1B9G6L0_9TREE</name>
<proteinExistence type="predicted"/>
<dbReference type="EMBL" id="CP144541">
    <property type="protein sequence ID" value="WVW78987.1"/>
    <property type="molecule type" value="Genomic_DNA"/>
</dbReference>
<dbReference type="VEuPathDB" id="FungiDB:I302_04327"/>
<reference evidence="1" key="1">
    <citation type="submission" date="2013-07" db="EMBL/GenBank/DDBJ databases">
        <title>The Genome Sequence of Cryptococcus bestiolae CBS10118.</title>
        <authorList>
            <consortium name="The Broad Institute Genome Sequencing Platform"/>
            <person name="Cuomo C."/>
            <person name="Litvintseva A."/>
            <person name="Chen Y."/>
            <person name="Heitman J."/>
            <person name="Sun S."/>
            <person name="Springer D."/>
            <person name="Dromer F."/>
            <person name="Young S.K."/>
            <person name="Zeng Q."/>
            <person name="Gargeya S."/>
            <person name="Fitzgerald M."/>
            <person name="Abouelleil A."/>
            <person name="Alvarado L."/>
            <person name="Berlin A.M."/>
            <person name="Chapman S.B."/>
            <person name="Dewar J."/>
            <person name="Goldberg J."/>
            <person name="Griggs A."/>
            <person name="Gujja S."/>
            <person name="Hansen M."/>
            <person name="Howarth C."/>
            <person name="Imamovic A."/>
            <person name="Larimer J."/>
            <person name="McCowan C."/>
            <person name="Murphy C."/>
            <person name="Pearson M."/>
            <person name="Priest M."/>
            <person name="Roberts A."/>
            <person name="Saif S."/>
            <person name="Shea T."/>
            <person name="Sykes S."/>
            <person name="Wortman J."/>
            <person name="Nusbaum C."/>
            <person name="Birren B."/>
        </authorList>
    </citation>
    <scope>NUCLEOTIDE SEQUENCE [LARGE SCALE GENOMIC DNA]</scope>
    <source>
        <strain evidence="1">CBS 10118</strain>
    </source>
</reference>
<dbReference type="RefSeq" id="XP_019047711.1">
    <property type="nucleotide sequence ID" value="XM_019190963.1"/>
</dbReference>
<dbReference type="GeneID" id="30208726"/>
<reference evidence="1" key="3">
    <citation type="submission" date="2014-01" db="EMBL/GenBank/DDBJ databases">
        <title>Evolution of pathogenesis and genome organization in the Tremellales.</title>
        <authorList>
            <person name="Cuomo C."/>
            <person name="Litvintseva A."/>
            <person name="Heitman J."/>
            <person name="Chen Y."/>
            <person name="Sun S."/>
            <person name="Springer D."/>
            <person name="Dromer F."/>
            <person name="Young S."/>
            <person name="Zeng Q."/>
            <person name="Chapman S."/>
            <person name="Gujja S."/>
            <person name="Saif S."/>
            <person name="Birren B."/>
        </authorList>
    </citation>
    <scope>NUCLEOTIDE SEQUENCE</scope>
    <source>
        <strain evidence="1">CBS 10118</strain>
    </source>
</reference>
<dbReference type="KEGG" id="kbi:30208726"/>
<protein>
    <submittedName>
        <fullName evidence="1">Uncharacterized protein</fullName>
    </submittedName>
</protein>
<evidence type="ECO:0000313" key="3">
    <source>
        <dbReference type="Proteomes" id="UP000092730"/>
    </source>
</evidence>
<dbReference type="AlphaFoldDB" id="A0A1B9G6L0"/>
<reference evidence="2" key="2">
    <citation type="submission" date="2013-07" db="EMBL/GenBank/DDBJ databases">
        <authorList>
            <consortium name="The Broad Institute Genome Sequencing Platform"/>
            <person name="Cuomo C."/>
            <person name="Litvintseva A."/>
            <person name="Chen Y."/>
            <person name="Heitman J."/>
            <person name="Sun S."/>
            <person name="Springer D."/>
            <person name="Dromer F."/>
            <person name="Young S.K."/>
            <person name="Zeng Q."/>
            <person name="Gargeya S."/>
            <person name="Fitzgerald M."/>
            <person name="Abouelleil A."/>
            <person name="Alvarado L."/>
            <person name="Berlin A.M."/>
            <person name="Chapman S.B."/>
            <person name="Dewar J."/>
            <person name="Goldberg J."/>
            <person name="Griggs A."/>
            <person name="Gujja S."/>
            <person name="Hansen M."/>
            <person name="Howarth C."/>
            <person name="Imamovic A."/>
            <person name="Larimer J."/>
            <person name="McCowan C."/>
            <person name="Murphy C."/>
            <person name="Pearson M."/>
            <person name="Priest M."/>
            <person name="Roberts A."/>
            <person name="Saif S."/>
            <person name="Shea T."/>
            <person name="Sykes S."/>
            <person name="Wortman J."/>
            <person name="Nusbaum C."/>
            <person name="Birren B."/>
        </authorList>
    </citation>
    <scope>NUCLEOTIDE SEQUENCE</scope>
    <source>
        <strain evidence="2">CBS 10118</strain>
    </source>
</reference>
<evidence type="ECO:0000313" key="2">
    <source>
        <dbReference type="EMBL" id="WVW78987.1"/>
    </source>
</evidence>
<keyword evidence="3" id="KW-1185">Reference proteome</keyword>
<dbReference type="EMBL" id="KI894020">
    <property type="protein sequence ID" value="OCF26641.1"/>
    <property type="molecule type" value="Genomic_DNA"/>
</dbReference>
<dbReference type="Proteomes" id="UP000092730">
    <property type="component" value="Chromosome 1"/>
</dbReference>
<accession>A0A1B9G6L0</accession>
<dbReference type="OrthoDB" id="10645092at2759"/>
<evidence type="ECO:0000313" key="1">
    <source>
        <dbReference type="EMBL" id="OCF26641.1"/>
    </source>
</evidence>
<organism evidence="1">
    <name type="scientific">Kwoniella bestiolae CBS 10118</name>
    <dbReference type="NCBI Taxonomy" id="1296100"/>
    <lineage>
        <taxon>Eukaryota</taxon>
        <taxon>Fungi</taxon>
        <taxon>Dikarya</taxon>
        <taxon>Basidiomycota</taxon>
        <taxon>Agaricomycotina</taxon>
        <taxon>Tremellomycetes</taxon>
        <taxon>Tremellales</taxon>
        <taxon>Cryptococcaceae</taxon>
        <taxon>Kwoniella</taxon>
    </lineage>
</organism>
<gene>
    <name evidence="1" type="ORF">I302_04327</name>
    <name evidence="2" type="ORF">I302_100950</name>
</gene>